<feature type="region of interest" description="Disordered" evidence="1">
    <location>
        <begin position="144"/>
        <end position="167"/>
    </location>
</feature>
<proteinExistence type="predicted"/>
<dbReference type="EMBL" id="VOFY01000053">
    <property type="protein sequence ID" value="KAA8578999.1"/>
    <property type="molecule type" value="Genomic_DNA"/>
</dbReference>
<evidence type="ECO:0000313" key="3">
    <source>
        <dbReference type="Proteomes" id="UP000327493"/>
    </source>
</evidence>
<dbReference type="PANTHER" id="PTHR45913:SF5">
    <property type="entry name" value="GENERAL TRANSCRIPTION FACTOR II-I REPEAT DOMAIN-CONTAINING PROTEIN 2A-LIKE PROTEIN"/>
    <property type="match status" value="1"/>
</dbReference>
<dbReference type="Proteomes" id="UP000327493">
    <property type="component" value="Unassembled WGS sequence"/>
</dbReference>
<gene>
    <name evidence="2" type="ORF">FQN60_007150</name>
</gene>
<reference evidence="2 3" key="1">
    <citation type="submission" date="2019-08" db="EMBL/GenBank/DDBJ databases">
        <title>A chromosome-level genome assembly, high-density linkage maps, and genome scans reveal the genomic architecture of hybrid incompatibilities underlying speciation via character displacement in darters (Percidae: Etheostominae).</title>
        <authorList>
            <person name="Moran R.L."/>
            <person name="Catchen J.M."/>
            <person name="Fuller R.C."/>
        </authorList>
    </citation>
    <scope>NUCLEOTIDE SEQUENCE [LARGE SCALE GENOMIC DNA]</scope>
    <source>
        <strain evidence="2">EspeVRDwgs_2016</strain>
        <tissue evidence="2">Muscle</tissue>
    </source>
</reference>
<sequence length="167" mass="18970">MLASSQCKNGRLLLRESSTKASFLPAFKLAKARKPFSEGEFLKDHMIETAGKFEKIRLSQRTVTRRVELTDIETNADHQDLLYHSCVRWLSLGKGLQKVWELNDEISAYLELNKSFSAETYIFQCGREEAEENASPFVRKGQEGHLYHLPPSTPQVPFPLLPSTGGR</sequence>
<name>A0A5J5CF98_9PERO</name>
<dbReference type="PANTHER" id="PTHR45913">
    <property type="entry name" value="EPM2A-INTERACTING PROTEIN 1"/>
    <property type="match status" value="1"/>
</dbReference>
<organism evidence="2 3">
    <name type="scientific">Etheostoma spectabile</name>
    <name type="common">orangethroat darter</name>
    <dbReference type="NCBI Taxonomy" id="54343"/>
    <lineage>
        <taxon>Eukaryota</taxon>
        <taxon>Metazoa</taxon>
        <taxon>Chordata</taxon>
        <taxon>Craniata</taxon>
        <taxon>Vertebrata</taxon>
        <taxon>Euteleostomi</taxon>
        <taxon>Actinopterygii</taxon>
        <taxon>Neopterygii</taxon>
        <taxon>Teleostei</taxon>
        <taxon>Neoteleostei</taxon>
        <taxon>Acanthomorphata</taxon>
        <taxon>Eupercaria</taxon>
        <taxon>Perciformes</taxon>
        <taxon>Percoidei</taxon>
        <taxon>Percidae</taxon>
        <taxon>Etheostomatinae</taxon>
        <taxon>Etheostoma</taxon>
    </lineage>
</organism>
<evidence type="ECO:0000256" key="1">
    <source>
        <dbReference type="SAM" id="MobiDB-lite"/>
    </source>
</evidence>
<feature type="compositionally biased region" description="Pro residues" evidence="1">
    <location>
        <begin position="151"/>
        <end position="160"/>
    </location>
</feature>
<accession>A0A5J5CF98</accession>
<dbReference type="AlphaFoldDB" id="A0A5J5CF98"/>
<protein>
    <submittedName>
        <fullName evidence="2">Uncharacterized protein</fullName>
    </submittedName>
</protein>
<evidence type="ECO:0000313" key="2">
    <source>
        <dbReference type="EMBL" id="KAA8578999.1"/>
    </source>
</evidence>
<comment type="caution">
    <text evidence="2">The sequence shown here is derived from an EMBL/GenBank/DDBJ whole genome shotgun (WGS) entry which is preliminary data.</text>
</comment>
<keyword evidence="3" id="KW-1185">Reference proteome</keyword>